<evidence type="ECO:0000313" key="2">
    <source>
        <dbReference type="Proteomes" id="UP000028549"/>
    </source>
</evidence>
<dbReference type="Proteomes" id="UP000028549">
    <property type="component" value="Unassembled WGS sequence"/>
</dbReference>
<dbReference type="RefSeq" id="WP_029566714.1">
    <property type="nucleotide sequence ID" value="NZ_JNVC02000015.1"/>
</dbReference>
<evidence type="ECO:0000313" key="1">
    <source>
        <dbReference type="EMBL" id="KEZ47966.1"/>
    </source>
</evidence>
<gene>
    <name evidence="1" type="ORF">GS18_0218480</name>
</gene>
<comment type="caution">
    <text evidence="1">The sequence shown here is derived from an EMBL/GenBank/DDBJ whole genome shotgun (WGS) entry which is preliminary data.</text>
</comment>
<keyword evidence="2" id="KW-1185">Reference proteome</keyword>
<protein>
    <submittedName>
        <fullName evidence="1">Uncharacterized protein</fullName>
    </submittedName>
</protein>
<proteinExistence type="predicted"/>
<accession>A0A084GKV4</accession>
<reference evidence="1 2" key="1">
    <citation type="journal article" date="2005" name="Int. J. Syst. Evol. Microbiol.">
        <title>Bacillus cibi sp. nov., isolated from jeotgal, a traditional Korean fermented seafood.</title>
        <authorList>
            <person name="Yoon J.H."/>
            <person name="Lee C.H."/>
            <person name="Oh T.K."/>
        </authorList>
    </citation>
    <scope>NUCLEOTIDE SEQUENCE [LARGE SCALE GENOMIC DNA]</scope>
    <source>
        <strain evidence="1 2">DSM 16189</strain>
    </source>
</reference>
<name>A0A084GKV4_METID</name>
<dbReference type="AlphaFoldDB" id="A0A084GKV4"/>
<sequence>MRKSKPIDKLTIEDLKENPIWEWAIDEEENEEQDETWVRPSEAKNFTEELNGSIVSGELVTNIDDIFPMMCSLDIDNNQVIISSIIFYNEIEDEYCALEDVVKEFQLPISINIELTIKGKPKSLIFSANKVDIYKNDLKTNLN</sequence>
<dbReference type="OrthoDB" id="2873657at2"/>
<dbReference type="EMBL" id="JNVC02000015">
    <property type="protein sequence ID" value="KEZ47966.1"/>
    <property type="molecule type" value="Genomic_DNA"/>
</dbReference>
<organism evidence="1 2">
    <name type="scientific">Metabacillus indicus</name>
    <name type="common">Bacillus indicus</name>
    <dbReference type="NCBI Taxonomy" id="246786"/>
    <lineage>
        <taxon>Bacteria</taxon>
        <taxon>Bacillati</taxon>
        <taxon>Bacillota</taxon>
        <taxon>Bacilli</taxon>
        <taxon>Bacillales</taxon>
        <taxon>Bacillaceae</taxon>
        <taxon>Metabacillus</taxon>
    </lineage>
</organism>